<evidence type="ECO:0000313" key="2">
    <source>
        <dbReference type="EMBL" id="THH08531.1"/>
    </source>
</evidence>
<evidence type="ECO:0000313" key="3">
    <source>
        <dbReference type="Proteomes" id="UP000308199"/>
    </source>
</evidence>
<protein>
    <recommendedName>
        <fullName evidence="4">NADH-ubiquinone oxidoreductase B15 subunit</fullName>
    </recommendedName>
</protein>
<organism evidence="2 3">
    <name type="scientific">Phellinidium pouzarii</name>
    <dbReference type="NCBI Taxonomy" id="167371"/>
    <lineage>
        <taxon>Eukaryota</taxon>
        <taxon>Fungi</taxon>
        <taxon>Dikarya</taxon>
        <taxon>Basidiomycota</taxon>
        <taxon>Agaricomycotina</taxon>
        <taxon>Agaricomycetes</taxon>
        <taxon>Hymenochaetales</taxon>
        <taxon>Hymenochaetaceae</taxon>
        <taxon>Phellinidium</taxon>
    </lineage>
</organism>
<keyword evidence="1" id="KW-0812">Transmembrane</keyword>
<evidence type="ECO:0008006" key="4">
    <source>
        <dbReference type="Google" id="ProtNLM"/>
    </source>
</evidence>
<reference evidence="2 3" key="1">
    <citation type="submission" date="2019-02" db="EMBL/GenBank/DDBJ databases">
        <title>Genome sequencing of the rare red list fungi Phellinidium pouzarii.</title>
        <authorList>
            <person name="Buettner E."/>
            <person name="Kellner H."/>
        </authorList>
    </citation>
    <scope>NUCLEOTIDE SEQUENCE [LARGE SCALE GENOMIC DNA]</scope>
    <source>
        <strain evidence="2 3">DSM 108285</strain>
    </source>
</reference>
<keyword evidence="3" id="KW-1185">Reference proteome</keyword>
<dbReference type="PANTHER" id="PTHR39476">
    <property type="entry name" value="NADH:UBIQUINONE OXIDOREDUCTASE 6.6KD SUBUNIT"/>
    <property type="match status" value="1"/>
</dbReference>
<keyword evidence="1" id="KW-1133">Transmembrane helix</keyword>
<proteinExistence type="predicted"/>
<gene>
    <name evidence="2" type="ORF">EW145_g2637</name>
</gene>
<dbReference type="EMBL" id="SGPK01000096">
    <property type="protein sequence ID" value="THH08531.1"/>
    <property type="molecule type" value="Genomic_DNA"/>
</dbReference>
<name>A0A4S4LBL0_9AGAM</name>
<dbReference type="PANTHER" id="PTHR39476:SF1">
    <property type="entry name" value="NADH DEHYDROGENASE [UBIQUINONE] 1 BETA SUBCOMPLEX SUBUNIT 4"/>
    <property type="match status" value="1"/>
</dbReference>
<accession>A0A4S4LBL0</accession>
<keyword evidence="1" id="KW-0472">Membrane</keyword>
<dbReference type="OrthoDB" id="15108at2759"/>
<dbReference type="Proteomes" id="UP000308199">
    <property type="component" value="Unassembled WGS sequence"/>
</dbReference>
<feature type="transmembrane region" description="Helical" evidence="1">
    <location>
        <begin position="30"/>
        <end position="52"/>
    </location>
</feature>
<evidence type="ECO:0000256" key="1">
    <source>
        <dbReference type="SAM" id="Phobius"/>
    </source>
</evidence>
<sequence>MLLAILKDTAVSMGAIVTTIELLRLIISEVIVVIWITGSVVRIVVAAVVPAVNVQKRPLQLLVSLKKKNRVTLLIDHDTNAQTKNTMAAHGEWKMRANTQIPTDITSTATVDSVKVDPAFERWNRMREDVYKNFRWTKSTTRIAFVGLVAIPGLVCYICWKQDAKYSWAGKRKGEPLAIQL</sequence>
<dbReference type="AlphaFoldDB" id="A0A4S4LBL0"/>
<feature type="transmembrane region" description="Helical" evidence="1">
    <location>
        <begin position="143"/>
        <end position="160"/>
    </location>
</feature>
<comment type="caution">
    <text evidence="2">The sequence shown here is derived from an EMBL/GenBank/DDBJ whole genome shotgun (WGS) entry which is preliminary data.</text>
</comment>